<evidence type="ECO:0000313" key="2">
    <source>
        <dbReference type="Proteomes" id="UP000492821"/>
    </source>
</evidence>
<accession>A0A7E4VYL5</accession>
<reference evidence="3" key="2">
    <citation type="submission" date="2020-10" db="UniProtKB">
        <authorList>
            <consortium name="WormBaseParasite"/>
        </authorList>
    </citation>
    <scope>IDENTIFICATION</scope>
</reference>
<protein>
    <submittedName>
        <fullName evidence="3">Uncharacterized protein</fullName>
    </submittedName>
</protein>
<dbReference type="AlphaFoldDB" id="A0A7E4VYL5"/>
<feature type="region of interest" description="Disordered" evidence="1">
    <location>
        <begin position="1"/>
        <end position="20"/>
    </location>
</feature>
<evidence type="ECO:0000256" key="1">
    <source>
        <dbReference type="SAM" id="MobiDB-lite"/>
    </source>
</evidence>
<keyword evidence="2" id="KW-1185">Reference proteome</keyword>
<dbReference type="Proteomes" id="UP000492821">
    <property type="component" value="Unassembled WGS sequence"/>
</dbReference>
<proteinExistence type="predicted"/>
<organism evidence="2 3">
    <name type="scientific">Panagrellus redivivus</name>
    <name type="common">Microworm</name>
    <dbReference type="NCBI Taxonomy" id="6233"/>
    <lineage>
        <taxon>Eukaryota</taxon>
        <taxon>Metazoa</taxon>
        <taxon>Ecdysozoa</taxon>
        <taxon>Nematoda</taxon>
        <taxon>Chromadorea</taxon>
        <taxon>Rhabditida</taxon>
        <taxon>Tylenchina</taxon>
        <taxon>Panagrolaimomorpha</taxon>
        <taxon>Panagrolaimoidea</taxon>
        <taxon>Panagrolaimidae</taxon>
        <taxon>Panagrellus</taxon>
    </lineage>
</organism>
<name>A0A7E4VYL5_PANRE</name>
<sequence>MDEITSLKSAPTQDASSSLQLVNEPTVRQIRTTTVVETYCLGTMVTTVSADVHLIGLEVLGSDNGTLKNLITLCFKNA</sequence>
<reference evidence="2" key="1">
    <citation type="journal article" date="2013" name="Genetics">
        <title>The draft genome and transcriptome of Panagrellus redivivus are shaped by the harsh demands of a free-living lifestyle.</title>
        <authorList>
            <person name="Srinivasan J."/>
            <person name="Dillman A.R."/>
            <person name="Macchietto M.G."/>
            <person name="Heikkinen L."/>
            <person name="Lakso M."/>
            <person name="Fracchia K.M."/>
            <person name="Antoshechkin I."/>
            <person name="Mortazavi A."/>
            <person name="Wong G."/>
            <person name="Sternberg P.W."/>
        </authorList>
    </citation>
    <scope>NUCLEOTIDE SEQUENCE [LARGE SCALE GENOMIC DNA]</scope>
    <source>
        <strain evidence="2">MT8872</strain>
    </source>
</reference>
<dbReference type="WBParaSite" id="Pan_g4769.t1">
    <property type="protein sequence ID" value="Pan_g4769.t1"/>
    <property type="gene ID" value="Pan_g4769"/>
</dbReference>
<evidence type="ECO:0000313" key="3">
    <source>
        <dbReference type="WBParaSite" id="Pan_g4769.t1"/>
    </source>
</evidence>